<dbReference type="InterPro" id="IPR029045">
    <property type="entry name" value="ClpP/crotonase-like_dom_sf"/>
</dbReference>
<proteinExistence type="predicted"/>
<dbReference type="GO" id="GO:0008236">
    <property type="term" value="F:serine-type peptidase activity"/>
    <property type="evidence" value="ECO:0007669"/>
    <property type="project" value="InterPro"/>
</dbReference>
<evidence type="ECO:0000313" key="3">
    <source>
        <dbReference type="EMBL" id="NLR68878.1"/>
    </source>
</evidence>
<gene>
    <name evidence="3" type="ORF">HGH92_31545</name>
</gene>
<dbReference type="Gene3D" id="3.90.226.10">
    <property type="entry name" value="2-enoyl-CoA Hydratase, Chain A, domain 1"/>
    <property type="match status" value="1"/>
</dbReference>
<reference evidence="3 4" key="1">
    <citation type="submission" date="2020-04" db="EMBL/GenBank/DDBJ databases">
        <authorList>
            <person name="Yin C."/>
        </authorList>
    </citation>
    <scope>NUCLEOTIDE SEQUENCE [LARGE SCALE GENOMIC DNA]</scope>
    <source>
        <strain evidence="3 4">Ae27</strain>
    </source>
</reference>
<dbReference type="SUPFAM" id="SSF52096">
    <property type="entry name" value="ClpP/crotonase"/>
    <property type="match status" value="1"/>
</dbReference>
<protein>
    <submittedName>
        <fullName evidence="3">Peptidase S41</fullName>
    </submittedName>
</protein>
<organism evidence="3 4">
    <name type="scientific">Chitinophaga varians</name>
    <dbReference type="NCBI Taxonomy" id="2202339"/>
    <lineage>
        <taxon>Bacteria</taxon>
        <taxon>Pseudomonadati</taxon>
        <taxon>Bacteroidota</taxon>
        <taxon>Chitinophagia</taxon>
        <taxon>Chitinophagales</taxon>
        <taxon>Chitinophagaceae</taxon>
        <taxon>Chitinophaga</taxon>
    </lineage>
</organism>
<dbReference type="PANTHER" id="PTHR32060:SF30">
    <property type="entry name" value="CARBOXY-TERMINAL PROCESSING PROTEASE CTPA"/>
    <property type="match status" value="1"/>
</dbReference>
<dbReference type="AlphaFoldDB" id="A0A847S719"/>
<dbReference type="RefSeq" id="WP_168874830.1">
    <property type="nucleotide sequence ID" value="NZ_JABAIA010000004.1"/>
</dbReference>
<keyword evidence="4" id="KW-1185">Reference proteome</keyword>
<dbReference type="Proteomes" id="UP000570474">
    <property type="component" value="Unassembled WGS sequence"/>
</dbReference>
<dbReference type="GO" id="GO:0007165">
    <property type="term" value="P:signal transduction"/>
    <property type="evidence" value="ECO:0007669"/>
    <property type="project" value="TreeGrafter"/>
</dbReference>
<evidence type="ECO:0000313" key="4">
    <source>
        <dbReference type="Proteomes" id="UP000570474"/>
    </source>
</evidence>
<sequence>MIVNKLSSFILLLLLSPIFLQAQKDCHCEANFKWVKETFEKNDAGFEYALQQKGMAAYQQHNKDILAKIKKATDKEQCTAAMREWLLFFRKGHHAIIPVNDAAPAAKAATGAPEMLALSEDQVKQGIPNASTPLLEGIWTTSSYKIGIIKKDKGYKGVILASGNPAWKPGYVKLNIAADSAGVFYMGDFSANKFDKAIMIGKNTLQLGTVFLKREYPVFSGDDNAAVLFAKEMTTSVPFMQQLSDKTILFRIPTFEDYAKHDIDSLLKLNDALLKRTENLVIDIRNNGGGSDVSYYGIIPLLYTNPIRTINTTFLSTPLNNSRMEGFLATPGISDAERKELTEAIQTLKDNPGKFVNLNKGKTVNIEKLDTIFPYPKNVAIIINDKNGSTAEEFLLAARQSKKVKLFGITTFGVLDISNTYVVESPDKQFKLGYSLSKSLRIPDLAIDGKGIMPDYYIDKSIPDAEWLNYVLRVIEQ</sequence>
<dbReference type="InterPro" id="IPR005151">
    <property type="entry name" value="Tail-specific_protease"/>
</dbReference>
<dbReference type="GO" id="GO:0006508">
    <property type="term" value="P:proteolysis"/>
    <property type="evidence" value="ECO:0007669"/>
    <property type="project" value="InterPro"/>
</dbReference>
<evidence type="ECO:0000259" key="2">
    <source>
        <dbReference type="Pfam" id="PF03572"/>
    </source>
</evidence>
<name>A0A847S719_9BACT</name>
<feature type="domain" description="Tail specific protease" evidence="2">
    <location>
        <begin position="250"/>
        <end position="457"/>
    </location>
</feature>
<evidence type="ECO:0000256" key="1">
    <source>
        <dbReference type="SAM" id="SignalP"/>
    </source>
</evidence>
<keyword evidence="1" id="KW-0732">Signal</keyword>
<accession>A0A847S719</accession>
<dbReference type="GO" id="GO:0004175">
    <property type="term" value="F:endopeptidase activity"/>
    <property type="evidence" value="ECO:0007669"/>
    <property type="project" value="TreeGrafter"/>
</dbReference>
<feature type="chain" id="PRO_5032999364" evidence="1">
    <location>
        <begin position="23"/>
        <end position="477"/>
    </location>
</feature>
<dbReference type="Pfam" id="PF03572">
    <property type="entry name" value="Peptidase_S41"/>
    <property type="match status" value="1"/>
</dbReference>
<dbReference type="GO" id="GO:0030288">
    <property type="term" value="C:outer membrane-bounded periplasmic space"/>
    <property type="evidence" value="ECO:0007669"/>
    <property type="project" value="TreeGrafter"/>
</dbReference>
<dbReference type="PANTHER" id="PTHR32060">
    <property type="entry name" value="TAIL-SPECIFIC PROTEASE"/>
    <property type="match status" value="1"/>
</dbReference>
<feature type="signal peptide" evidence="1">
    <location>
        <begin position="1"/>
        <end position="22"/>
    </location>
</feature>
<dbReference type="EMBL" id="JABAIA010000004">
    <property type="protein sequence ID" value="NLR68878.1"/>
    <property type="molecule type" value="Genomic_DNA"/>
</dbReference>
<comment type="caution">
    <text evidence="3">The sequence shown here is derived from an EMBL/GenBank/DDBJ whole genome shotgun (WGS) entry which is preliminary data.</text>
</comment>